<dbReference type="PANTHER" id="PTHR30294">
    <property type="entry name" value="MEMBRANE COMPONENT OF ABC TRANSPORTER YHHJ-RELATED"/>
    <property type="match status" value="1"/>
</dbReference>
<evidence type="ECO:0000256" key="6">
    <source>
        <dbReference type="SAM" id="Phobius"/>
    </source>
</evidence>
<feature type="transmembrane region" description="Helical" evidence="6">
    <location>
        <begin position="21"/>
        <end position="43"/>
    </location>
</feature>
<dbReference type="GO" id="GO:0005886">
    <property type="term" value="C:plasma membrane"/>
    <property type="evidence" value="ECO:0007669"/>
    <property type="project" value="UniProtKB-SubCell"/>
</dbReference>
<dbReference type="eggNOG" id="COG0842">
    <property type="taxonomic scope" value="Bacteria"/>
</dbReference>
<keyword evidence="3 6" id="KW-0812">Transmembrane</keyword>
<keyword evidence="5 6" id="KW-0472">Membrane</keyword>
<gene>
    <name evidence="8" type="primary">ybhR_2</name>
    <name evidence="8" type="ORF">SAMEA4364220_01601</name>
</gene>
<evidence type="ECO:0000313" key="9">
    <source>
        <dbReference type="Proteomes" id="UP000215383"/>
    </source>
</evidence>
<organism evidence="8 9">
    <name type="scientific">Megamonas hypermegale</name>
    <dbReference type="NCBI Taxonomy" id="158847"/>
    <lineage>
        <taxon>Bacteria</taxon>
        <taxon>Bacillati</taxon>
        <taxon>Bacillota</taxon>
        <taxon>Negativicutes</taxon>
        <taxon>Selenomonadales</taxon>
        <taxon>Selenomonadaceae</taxon>
        <taxon>Megamonas</taxon>
    </lineage>
</organism>
<proteinExistence type="predicted"/>
<evidence type="ECO:0000256" key="3">
    <source>
        <dbReference type="ARBA" id="ARBA00022692"/>
    </source>
</evidence>
<feature type="transmembrane region" description="Helical" evidence="6">
    <location>
        <begin position="218"/>
        <end position="240"/>
    </location>
</feature>
<dbReference type="InterPro" id="IPR051449">
    <property type="entry name" value="ABC-2_transporter_component"/>
</dbReference>
<dbReference type="EMBL" id="LT906446">
    <property type="protein sequence ID" value="SNV02428.1"/>
    <property type="molecule type" value="Genomic_DNA"/>
</dbReference>
<evidence type="ECO:0000256" key="4">
    <source>
        <dbReference type="ARBA" id="ARBA00022989"/>
    </source>
</evidence>
<evidence type="ECO:0000256" key="1">
    <source>
        <dbReference type="ARBA" id="ARBA00004651"/>
    </source>
</evidence>
<dbReference type="Proteomes" id="UP000215383">
    <property type="component" value="Chromosome 1"/>
</dbReference>
<feature type="transmembrane region" description="Helical" evidence="6">
    <location>
        <begin position="176"/>
        <end position="198"/>
    </location>
</feature>
<accession>A0A239TZ24</accession>
<comment type="subcellular location">
    <subcellularLocation>
        <location evidence="1">Cell membrane</location>
        <topology evidence="1">Multi-pass membrane protein</topology>
    </subcellularLocation>
</comment>
<evidence type="ECO:0000259" key="7">
    <source>
        <dbReference type="Pfam" id="PF12698"/>
    </source>
</evidence>
<keyword evidence="4 6" id="KW-1133">Transmembrane helix</keyword>
<dbReference type="AlphaFoldDB" id="A0A239TZ24"/>
<dbReference type="Pfam" id="PF12698">
    <property type="entry name" value="ABC2_membrane_3"/>
    <property type="match status" value="1"/>
</dbReference>
<evidence type="ECO:0000256" key="2">
    <source>
        <dbReference type="ARBA" id="ARBA00022475"/>
    </source>
</evidence>
<keyword evidence="2" id="KW-1003">Cell membrane</keyword>
<dbReference type="GO" id="GO:0140359">
    <property type="term" value="F:ABC-type transporter activity"/>
    <property type="evidence" value="ECO:0007669"/>
    <property type="project" value="InterPro"/>
</dbReference>
<dbReference type="PANTHER" id="PTHR30294:SF29">
    <property type="entry name" value="MULTIDRUG ABC TRANSPORTER PERMEASE YBHS-RELATED"/>
    <property type="match status" value="1"/>
</dbReference>
<keyword evidence="9" id="KW-1185">Reference proteome</keyword>
<reference evidence="8 9" key="1">
    <citation type="submission" date="2017-06" db="EMBL/GenBank/DDBJ databases">
        <authorList>
            <consortium name="Pathogen Informatics"/>
        </authorList>
    </citation>
    <scope>NUCLEOTIDE SEQUENCE [LARGE SCALE GENOMIC DNA]</scope>
    <source>
        <strain evidence="8 9">NCTC10570</strain>
    </source>
</reference>
<dbReference type="InterPro" id="IPR013525">
    <property type="entry name" value="ABC2_TM"/>
</dbReference>
<sequence length="377" mass="42065">MNSLRDEIKYLFSGQGMPYEKVSIMVAVIITVFFTVILGNNFIKDANVAIIDLDNSKYSHELIDKIDTSQYMKVTAVINTPVEPKNLFYQDKNIVVIYLPKDLEKNRYTNTAGSIGVFYDNTNTAQTSEIKEALNEIIVEDNLVTQTDTQTGGITLNARNLFNPAASTSNGETQGFLFFFSSMFFTFATIGMIPRLRITGKLNSILKQGTPFDLMIRILPYGMCLLISIFIGLAILRIWGDMVFSGYIVTFIITQVFYIFIVGICSILIGWTAANPGVASSRMILFIPGGFILGGATAPAQILSTWAYVLSHIFPLTWEFHFVRDILMRGANLADIAQIFGAFLIYCAVIITIFCISFYKAKANLLLSEMKEKEVNA</sequence>
<protein>
    <submittedName>
        <fullName evidence="8">Inner membrane transport permease ybhR</fullName>
    </submittedName>
</protein>
<feature type="domain" description="ABC-2 type transporter transmembrane" evidence="7">
    <location>
        <begin position="24"/>
        <end position="354"/>
    </location>
</feature>
<evidence type="ECO:0000313" key="8">
    <source>
        <dbReference type="EMBL" id="SNV02428.1"/>
    </source>
</evidence>
<dbReference type="Gene3D" id="3.40.1710.10">
    <property type="entry name" value="abc type-2 transporter like domain"/>
    <property type="match status" value="1"/>
</dbReference>
<name>A0A239TZ24_9FIRM</name>
<feature type="transmembrane region" description="Helical" evidence="6">
    <location>
        <begin position="336"/>
        <end position="359"/>
    </location>
</feature>
<feature type="transmembrane region" description="Helical" evidence="6">
    <location>
        <begin position="246"/>
        <end position="271"/>
    </location>
</feature>
<evidence type="ECO:0000256" key="5">
    <source>
        <dbReference type="ARBA" id="ARBA00023136"/>
    </source>
</evidence>
<feature type="transmembrane region" description="Helical" evidence="6">
    <location>
        <begin position="283"/>
        <end position="309"/>
    </location>
</feature>